<accession>C3ZGA3</accession>
<dbReference type="FunFam" id="3.30.160.60:FF:002399">
    <property type="entry name" value="Predicted protein"/>
    <property type="match status" value="1"/>
</dbReference>
<evidence type="ECO:0000259" key="8">
    <source>
        <dbReference type="PROSITE" id="PS50119"/>
    </source>
</evidence>
<dbReference type="InterPro" id="IPR013083">
    <property type="entry name" value="Znf_RING/FYVE/PHD"/>
</dbReference>
<dbReference type="PANTHER" id="PTHR25462">
    <property type="entry name" value="BONUS, ISOFORM C-RELATED"/>
    <property type="match status" value="1"/>
</dbReference>
<evidence type="ECO:0000256" key="4">
    <source>
        <dbReference type="PROSITE-ProRule" id="PRU00024"/>
    </source>
</evidence>
<evidence type="ECO:0000256" key="5">
    <source>
        <dbReference type="SAM" id="Coils"/>
    </source>
</evidence>
<dbReference type="InParanoid" id="C3ZGA3"/>
<dbReference type="InterPro" id="IPR001841">
    <property type="entry name" value="Znf_RING"/>
</dbReference>
<dbReference type="InterPro" id="IPR017907">
    <property type="entry name" value="Znf_RING_CS"/>
</dbReference>
<dbReference type="PROSITE" id="PS00518">
    <property type="entry name" value="ZF_RING_1"/>
    <property type="match status" value="1"/>
</dbReference>
<feature type="region of interest" description="Disordered" evidence="6">
    <location>
        <begin position="308"/>
        <end position="339"/>
    </location>
</feature>
<evidence type="ECO:0000256" key="6">
    <source>
        <dbReference type="SAM" id="MobiDB-lite"/>
    </source>
</evidence>
<name>C3ZGA3_BRAFL</name>
<organism>
    <name type="scientific">Branchiostoma floridae</name>
    <name type="common">Florida lancelet</name>
    <name type="synonym">Amphioxus</name>
    <dbReference type="NCBI Taxonomy" id="7739"/>
    <lineage>
        <taxon>Eukaryota</taxon>
        <taxon>Metazoa</taxon>
        <taxon>Chordata</taxon>
        <taxon>Cephalochordata</taxon>
        <taxon>Leptocardii</taxon>
        <taxon>Amphioxiformes</taxon>
        <taxon>Branchiostomatidae</taxon>
        <taxon>Branchiostoma</taxon>
    </lineage>
</organism>
<dbReference type="PROSITE" id="PS50119">
    <property type="entry name" value="ZF_BBOX"/>
    <property type="match status" value="1"/>
</dbReference>
<gene>
    <name evidence="9" type="ORF">BRAFLDRAFT_67279</name>
</gene>
<dbReference type="Pfam" id="PF13445">
    <property type="entry name" value="zf-RING_UBOX"/>
    <property type="match status" value="1"/>
</dbReference>
<dbReference type="Pfam" id="PF00643">
    <property type="entry name" value="zf-B_box"/>
    <property type="match status" value="1"/>
</dbReference>
<keyword evidence="5" id="KW-0175">Coiled coil</keyword>
<keyword evidence="2 4" id="KW-0863">Zinc-finger</keyword>
<dbReference type="GO" id="GO:0008270">
    <property type="term" value="F:zinc ion binding"/>
    <property type="evidence" value="ECO:0007669"/>
    <property type="project" value="UniProtKB-KW"/>
</dbReference>
<evidence type="ECO:0000313" key="9">
    <source>
        <dbReference type="EMBL" id="EEN48424.1"/>
    </source>
</evidence>
<dbReference type="AlphaFoldDB" id="C3ZGA3"/>
<feature type="domain" description="B box-type" evidence="8">
    <location>
        <begin position="99"/>
        <end position="140"/>
    </location>
</feature>
<evidence type="ECO:0000256" key="2">
    <source>
        <dbReference type="ARBA" id="ARBA00022771"/>
    </source>
</evidence>
<dbReference type="SUPFAM" id="SSF57850">
    <property type="entry name" value="RING/U-box"/>
    <property type="match status" value="1"/>
</dbReference>
<dbReference type="PANTHER" id="PTHR25462:SF296">
    <property type="entry name" value="MEIOTIC P26, ISOFORM F"/>
    <property type="match status" value="1"/>
</dbReference>
<feature type="coiled-coil region" evidence="5">
    <location>
        <begin position="165"/>
        <end position="247"/>
    </location>
</feature>
<dbReference type="EMBL" id="GG666617">
    <property type="protein sequence ID" value="EEN48424.1"/>
    <property type="molecule type" value="Genomic_DNA"/>
</dbReference>
<dbReference type="PROSITE" id="PS50089">
    <property type="entry name" value="ZF_RING_2"/>
    <property type="match status" value="1"/>
</dbReference>
<keyword evidence="1" id="KW-0479">Metal-binding</keyword>
<dbReference type="InterPro" id="IPR027370">
    <property type="entry name" value="Znf-RING_euk"/>
</dbReference>
<dbReference type="SMART" id="SM00184">
    <property type="entry name" value="RING"/>
    <property type="match status" value="1"/>
</dbReference>
<proteinExistence type="predicted"/>
<dbReference type="Gene3D" id="3.30.160.60">
    <property type="entry name" value="Classic Zinc Finger"/>
    <property type="match status" value="1"/>
</dbReference>
<dbReference type="InterPro" id="IPR000315">
    <property type="entry name" value="Znf_B-box"/>
</dbReference>
<dbReference type="Gene3D" id="3.30.40.10">
    <property type="entry name" value="Zinc/RING finger domain, C3HC4 (zinc finger)"/>
    <property type="match status" value="1"/>
</dbReference>
<keyword evidence="3" id="KW-0862">Zinc</keyword>
<dbReference type="SMART" id="SM00336">
    <property type="entry name" value="BBOX"/>
    <property type="match status" value="1"/>
</dbReference>
<evidence type="ECO:0000256" key="3">
    <source>
        <dbReference type="ARBA" id="ARBA00022833"/>
    </source>
</evidence>
<evidence type="ECO:0000256" key="1">
    <source>
        <dbReference type="ARBA" id="ARBA00022723"/>
    </source>
</evidence>
<reference evidence="9" key="1">
    <citation type="journal article" date="2008" name="Nature">
        <title>The amphioxus genome and the evolution of the chordate karyotype.</title>
        <authorList>
            <consortium name="US DOE Joint Genome Institute (JGI-PGF)"/>
            <person name="Putnam N.H."/>
            <person name="Butts T."/>
            <person name="Ferrier D.E.K."/>
            <person name="Furlong R.F."/>
            <person name="Hellsten U."/>
            <person name="Kawashima T."/>
            <person name="Robinson-Rechavi M."/>
            <person name="Shoguchi E."/>
            <person name="Terry A."/>
            <person name="Yu J.-K."/>
            <person name="Benito-Gutierrez E.L."/>
            <person name="Dubchak I."/>
            <person name="Garcia-Fernandez J."/>
            <person name="Gibson-Brown J.J."/>
            <person name="Grigoriev I.V."/>
            <person name="Horton A.C."/>
            <person name="de Jong P.J."/>
            <person name="Jurka J."/>
            <person name="Kapitonov V.V."/>
            <person name="Kohara Y."/>
            <person name="Kuroki Y."/>
            <person name="Lindquist E."/>
            <person name="Lucas S."/>
            <person name="Osoegawa K."/>
            <person name="Pennacchio L.A."/>
            <person name="Salamov A.A."/>
            <person name="Satou Y."/>
            <person name="Sauka-Spengler T."/>
            <person name="Schmutz J."/>
            <person name="Shin-I T."/>
            <person name="Toyoda A."/>
            <person name="Bronner-Fraser M."/>
            <person name="Fujiyama A."/>
            <person name="Holland L.Z."/>
            <person name="Holland P.W.H."/>
            <person name="Satoh N."/>
            <person name="Rokhsar D.S."/>
        </authorList>
    </citation>
    <scope>NUCLEOTIDE SEQUENCE [LARGE SCALE GENOMIC DNA]</scope>
    <source>
        <strain evidence="9">S238N-H82</strain>
        <tissue evidence="9">Testes</tissue>
    </source>
</reference>
<dbReference type="SUPFAM" id="SSF57845">
    <property type="entry name" value="B-box zinc-binding domain"/>
    <property type="match status" value="1"/>
</dbReference>
<feature type="domain" description="RING-type" evidence="7">
    <location>
        <begin position="20"/>
        <end position="61"/>
    </location>
</feature>
<protein>
    <submittedName>
        <fullName evidence="9">Uncharacterized protein</fullName>
    </submittedName>
</protein>
<sequence length="339" mass="38330">MAAAKPQSLGQQILYEELSCSICLELFTRPKLLPCGHTFCQDCLQVYFCESQDHLKCPNCQLQVSLPPEGVTGLPENHSAAKFCEKLSKTDANADKQAKPRNKCSQHPSEDYQLYCTQCDVPVCYVCLEETHDGHSMTSLKKATKERKPVVQTLLKEGKEILGTYHDALKDMREKEKRLIEQKKQTERDIIEAYERTLKEFERTANRLRLRVQEKHNENTEARQRQMESVQREVDELAAACDQAEQEMAQGGVTFLEREDRLTEVIEKHRGAPLPPPLRTQVIAFHPKNFENMPEPLGDIVIGASAAVSKGKGDHQGNQGQGQGEERLTFGGQGSDERH</sequence>
<evidence type="ECO:0000259" key="7">
    <source>
        <dbReference type="PROSITE" id="PS50089"/>
    </source>
</evidence>
<dbReference type="InterPro" id="IPR047153">
    <property type="entry name" value="TRIM45/56/19-like"/>
</dbReference>
<dbReference type="eggNOG" id="KOG2177">
    <property type="taxonomic scope" value="Eukaryota"/>
</dbReference>